<accession>A0A2P6MGJ1</accession>
<dbReference type="RefSeq" id="WP_105959238.1">
    <property type="nucleotide sequence ID" value="NZ_PVNS01000008.1"/>
</dbReference>
<reference evidence="1 2" key="1">
    <citation type="submission" date="2018-03" db="EMBL/GenBank/DDBJ databases">
        <title>Bacillus urumqiensis sp. nov., a moderately haloalkaliphilic bacterium isolated from a salt lake.</title>
        <authorList>
            <person name="Zhao B."/>
            <person name="Liao Z."/>
        </authorList>
    </citation>
    <scope>NUCLEOTIDE SEQUENCE [LARGE SCALE GENOMIC DNA]</scope>
    <source>
        <strain evidence="1 2">BZ-SZ-XJ18</strain>
    </source>
</reference>
<dbReference type="Proteomes" id="UP000243650">
    <property type="component" value="Unassembled WGS sequence"/>
</dbReference>
<dbReference type="Pfam" id="PF07285">
    <property type="entry name" value="DUF1444"/>
    <property type="match status" value="1"/>
</dbReference>
<dbReference type="AlphaFoldDB" id="A0A2P6MGJ1"/>
<dbReference type="InterPro" id="IPR010838">
    <property type="entry name" value="DUF1444"/>
</dbReference>
<gene>
    <name evidence="1" type="ORF">C6I21_09565</name>
</gene>
<comment type="caution">
    <text evidence="1">The sequence shown here is derived from an EMBL/GenBank/DDBJ whole genome shotgun (WGS) entry which is preliminary data.</text>
</comment>
<dbReference type="NCBIfam" id="NF010189">
    <property type="entry name" value="PRK13668.1"/>
    <property type="match status" value="1"/>
</dbReference>
<name>A0A2P6MGJ1_ALKUR</name>
<evidence type="ECO:0000313" key="1">
    <source>
        <dbReference type="EMBL" id="PRO65399.1"/>
    </source>
</evidence>
<sequence>MKSVELKRALEKELQHKHWTTSFDRDKDTFRVEDDRVGKGITIRLGNLKPKFEENETEALASTVKQIKEGMRLLIETADIRGNENRIYPVLRVPSFGEEKPLVRDEHTAETSVFYAVDEGASYSLIDEAMLENSGKTKEEIREQAYFNIRSLPSEMKQDEVAGNIFYFLHAGDGYEASRLLNDRLLRDLEKEIHGEMAVAVPHHDVFIAADIRNETGYDVLAQMTFQFFSEGHVPITALPFMYKEGELEPIFILAQKKPKSTKKDG</sequence>
<proteinExistence type="predicted"/>
<protein>
    <submittedName>
        <fullName evidence="1">DUF1444 domain-containing protein</fullName>
    </submittedName>
</protein>
<organism evidence="1 2">
    <name type="scientific">Alkalicoccus urumqiensis</name>
    <name type="common">Bacillus urumqiensis</name>
    <dbReference type="NCBI Taxonomy" id="1548213"/>
    <lineage>
        <taxon>Bacteria</taxon>
        <taxon>Bacillati</taxon>
        <taxon>Bacillota</taxon>
        <taxon>Bacilli</taxon>
        <taxon>Bacillales</taxon>
        <taxon>Bacillaceae</taxon>
        <taxon>Alkalicoccus</taxon>
    </lineage>
</organism>
<dbReference type="EMBL" id="PVNS01000008">
    <property type="protein sequence ID" value="PRO65399.1"/>
    <property type="molecule type" value="Genomic_DNA"/>
</dbReference>
<dbReference type="OrthoDB" id="154553at2"/>
<keyword evidence="2" id="KW-1185">Reference proteome</keyword>
<evidence type="ECO:0000313" key="2">
    <source>
        <dbReference type="Proteomes" id="UP000243650"/>
    </source>
</evidence>